<dbReference type="AlphaFoldDB" id="A0A8E6BBJ4"/>
<evidence type="ECO:0000313" key="3">
    <source>
        <dbReference type="EMBL" id="QVL34716.1"/>
    </source>
</evidence>
<organism evidence="3 4">
    <name type="scientific">Telmatocola sphagniphila</name>
    <dbReference type="NCBI Taxonomy" id="1123043"/>
    <lineage>
        <taxon>Bacteria</taxon>
        <taxon>Pseudomonadati</taxon>
        <taxon>Planctomycetota</taxon>
        <taxon>Planctomycetia</taxon>
        <taxon>Gemmatales</taxon>
        <taxon>Gemmataceae</taxon>
    </lineage>
</organism>
<sequence>MRIRHWVAASLLSVAGFSTGNALIAGENNPEFTFSRLKSSTPENARKNVEAWLKNMPGVDGAAVDKIWSNNDLSVLDRTVETFKLADPRVAKLLEEAKLSDKNPPKQVPDLLKDTKLSPFFRANLSLAYAKALCSTRVYEEALEVLRGVTPEQVVDPASYFFHRAVAEHATIKRDEAVKSIVRLVDDVTDAPDRYKMLASIMFVDIQGWKREEKDLSNIARLMDNVERRLELSRGGEKTQDIQKKIVFRLDELIKEKENQCKGNCNGSCPNGGKPGEKPGSGQGPNPMQDSFGGTNGGQGTVDEKKLKALQENWVKMPEKERAKAMMDLTKDLPPKYRVVIEEYFKSLARSQP</sequence>
<evidence type="ECO:0000313" key="4">
    <source>
        <dbReference type="Proteomes" id="UP000676194"/>
    </source>
</evidence>
<feature type="signal peptide" evidence="2">
    <location>
        <begin position="1"/>
        <end position="24"/>
    </location>
</feature>
<dbReference type="RefSeq" id="WP_213499985.1">
    <property type="nucleotide sequence ID" value="NZ_CP074694.1"/>
</dbReference>
<gene>
    <name evidence="3" type="ORF">KIH39_12645</name>
</gene>
<accession>A0A8E6BBJ4</accession>
<keyword evidence="2" id="KW-0732">Signal</keyword>
<feature type="chain" id="PRO_5034470731" evidence="2">
    <location>
        <begin position="25"/>
        <end position="353"/>
    </location>
</feature>
<feature type="compositionally biased region" description="Polar residues" evidence="1">
    <location>
        <begin position="284"/>
        <end position="293"/>
    </location>
</feature>
<reference evidence="3" key="1">
    <citation type="submission" date="2021-05" db="EMBL/GenBank/DDBJ databases">
        <title>Complete genome sequence of the cellulolytic planctomycete Telmatocola sphagniphila SP2T and characterization of the first cellulase from planctomycetes.</title>
        <authorList>
            <person name="Rakitin A.L."/>
            <person name="Beletsky A.V."/>
            <person name="Naumoff D.G."/>
            <person name="Kulichevskaya I.S."/>
            <person name="Mardanov A.V."/>
            <person name="Ravin N.V."/>
            <person name="Dedysh S.N."/>
        </authorList>
    </citation>
    <scope>NUCLEOTIDE SEQUENCE</scope>
    <source>
        <strain evidence="3">SP2T</strain>
    </source>
</reference>
<keyword evidence="4" id="KW-1185">Reference proteome</keyword>
<dbReference type="KEGG" id="tsph:KIH39_12645"/>
<dbReference type="EMBL" id="CP074694">
    <property type="protein sequence ID" value="QVL34716.1"/>
    <property type="molecule type" value="Genomic_DNA"/>
</dbReference>
<evidence type="ECO:0000256" key="2">
    <source>
        <dbReference type="SAM" id="SignalP"/>
    </source>
</evidence>
<feature type="region of interest" description="Disordered" evidence="1">
    <location>
        <begin position="260"/>
        <end position="306"/>
    </location>
</feature>
<protein>
    <submittedName>
        <fullName evidence="3">Uncharacterized protein</fullName>
    </submittedName>
</protein>
<name>A0A8E6BBJ4_9BACT</name>
<proteinExistence type="predicted"/>
<dbReference type="Proteomes" id="UP000676194">
    <property type="component" value="Chromosome"/>
</dbReference>
<evidence type="ECO:0000256" key="1">
    <source>
        <dbReference type="SAM" id="MobiDB-lite"/>
    </source>
</evidence>